<feature type="region of interest" description="Disordered" evidence="1">
    <location>
        <begin position="372"/>
        <end position="438"/>
    </location>
</feature>
<dbReference type="AlphaFoldDB" id="A0A0D0D3I3"/>
<dbReference type="HOGENOM" id="CLU_537609_0_0_1"/>
<feature type="region of interest" description="Disordered" evidence="1">
    <location>
        <begin position="468"/>
        <end position="509"/>
    </location>
</feature>
<dbReference type="EMBL" id="KN825438">
    <property type="protein sequence ID" value="KIK91022.1"/>
    <property type="molecule type" value="Genomic_DNA"/>
</dbReference>
<sequence>MIRSLKRILGIRATSCSEQSTEVPLFAESAYFSNRVPKSVIDKWGKRRVTENDQIHAFNSRCSRSRRTNILPVGDRPTSHVFLRDGHPGRMGGSARLKVDYGTHISIESLRQCKRRIYALCSPQVIHAGWIVHCIDEAFRVPIADYVLDDSFVPGPPYKLPRGVSPPLVLSPEPDKSYLPAHGSEEPPTIQASDPPSTPPNVLQKRKRERTYFDSPTGSLIFSEFDRDGNPRRPRKQRRLRFDPSFSPEGGKSANVAKRVSGLELPEASDPFVGDNSVRWRHSSDLDVLARGANVAELPTKPDNISPEGGKSANGAKVSGYELLEFRDVHDPLVNDIGGGWRCSSELARDANVAQSPTKPNDLAHNRLSAGSQLSSTNEPHTEPHPALSGPVHNSLTQIPDTRPEEKSAPVRTIDFTNLPPTTRRFRFPGANTKPREPCMTISTVKSSSKIKAPRQITFAQHAQVRTYQVLPPDTGEDIKPVRQSEEGGTRSSDDPLGDPRRAERVDLPPRFNSSEIERADIHAIALPSAKRHIDTITLDIQQVQTIRKGFLDVSSGSNGAEDSQSSVLFELGKTYRGKEFRHVW</sequence>
<feature type="region of interest" description="Disordered" evidence="1">
    <location>
        <begin position="164"/>
        <end position="255"/>
    </location>
</feature>
<dbReference type="InParanoid" id="A0A0D0D3I3"/>
<feature type="compositionally biased region" description="Basic and acidic residues" evidence="1">
    <location>
        <begin position="477"/>
        <end position="508"/>
    </location>
</feature>
<keyword evidence="3" id="KW-1185">Reference proteome</keyword>
<protein>
    <submittedName>
        <fullName evidence="2">Unplaced genomic scaffold scaffold_616, whole genome shotgun sequence</fullName>
    </submittedName>
</protein>
<name>A0A0D0D3I3_9AGAM</name>
<proteinExistence type="predicted"/>
<reference evidence="3" key="2">
    <citation type="submission" date="2015-01" db="EMBL/GenBank/DDBJ databases">
        <title>Evolutionary Origins and Diversification of the Mycorrhizal Mutualists.</title>
        <authorList>
            <consortium name="DOE Joint Genome Institute"/>
            <consortium name="Mycorrhizal Genomics Consortium"/>
            <person name="Kohler A."/>
            <person name="Kuo A."/>
            <person name="Nagy L.G."/>
            <person name="Floudas D."/>
            <person name="Copeland A."/>
            <person name="Barry K.W."/>
            <person name="Cichocki N."/>
            <person name="Veneault-Fourrey C."/>
            <person name="LaButti K."/>
            <person name="Lindquist E.A."/>
            <person name="Lipzen A."/>
            <person name="Lundell T."/>
            <person name="Morin E."/>
            <person name="Murat C."/>
            <person name="Riley R."/>
            <person name="Ohm R."/>
            <person name="Sun H."/>
            <person name="Tunlid A."/>
            <person name="Henrissat B."/>
            <person name="Grigoriev I.V."/>
            <person name="Hibbett D.S."/>
            <person name="Martin F."/>
        </authorList>
    </citation>
    <scope>NUCLEOTIDE SEQUENCE [LARGE SCALE GENOMIC DNA]</scope>
    <source>
        <strain evidence="3">Ve08.2h10</strain>
    </source>
</reference>
<evidence type="ECO:0000313" key="2">
    <source>
        <dbReference type="EMBL" id="KIK91022.1"/>
    </source>
</evidence>
<reference evidence="2 3" key="1">
    <citation type="submission" date="2014-04" db="EMBL/GenBank/DDBJ databases">
        <authorList>
            <consortium name="DOE Joint Genome Institute"/>
            <person name="Kuo A."/>
            <person name="Kohler A."/>
            <person name="Jargeat P."/>
            <person name="Nagy L.G."/>
            <person name="Floudas D."/>
            <person name="Copeland A."/>
            <person name="Barry K.W."/>
            <person name="Cichocki N."/>
            <person name="Veneault-Fourrey C."/>
            <person name="LaButti K."/>
            <person name="Lindquist E.A."/>
            <person name="Lipzen A."/>
            <person name="Lundell T."/>
            <person name="Morin E."/>
            <person name="Murat C."/>
            <person name="Sun H."/>
            <person name="Tunlid A."/>
            <person name="Henrissat B."/>
            <person name="Grigoriev I.V."/>
            <person name="Hibbett D.S."/>
            <person name="Martin F."/>
            <person name="Nordberg H.P."/>
            <person name="Cantor M.N."/>
            <person name="Hua S.X."/>
        </authorList>
    </citation>
    <scope>NUCLEOTIDE SEQUENCE [LARGE SCALE GENOMIC DNA]</scope>
    <source>
        <strain evidence="2 3">Ve08.2h10</strain>
    </source>
</reference>
<evidence type="ECO:0000313" key="3">
    <source>
        <dbReference type="Proteomes" id="UP000054538"/>
    </source>
</evidence>
<organism evidence="2 3">
    <name type="scientific">Paxillus rubicundulus Ve08.2h10</name>
    <dbReference type="NCBI Taxonomy" id="930991"/>
    <lineage>
        <taxon>Eukaryota</taxon>
        <taxon>Fungi</taxon>
        <taxon>Dikarya</taxon>
        <taxon>Basidiomycota</taxon>
        <taxon>Agaricomycotina</taxon>
        <taxon>Agaricomycetes</taxon>
        <taxon>Agaricomycetidae</taxon>
        <taxon>Boletales</taxon>
        <taxon>Paxilineae</taxon>
        <taxon>Paxillaceae</taxon>
        <taxon>Paxillus</taxon>
    </lineage>
</organism>
<accession>A0A0D0D3I3</accession>
<dbReference type="Proteomes" id="UP000054538">
    <property type="component" value="Unassembled WGS sequence"/>
</dbReference>
<dbReference type="OrthoDB" id="2628440at2759"/>
<evidence type="ECO:0000256" key="1">
    <source>
        <dbReference type="SAM" id="MobiDB-lite"/>
    </source>
</evidence>
<gene>
    <name evidence="2" type="ORF">PAXRUDRAFT_652178</name>
</gene>